<dbReference type="InterPro" id="IPR000873">
    <property type="entry name" value="AMP-dep_synth/lig_dom"/>
</dbReference>
<dbReference type="FunFam" id="3.40.50.980:FF:000001">
    <property type="entry name" value="Non-ribosomal peptide synthetase"/>
    <property type="match status" value="1"/>
</dbReference>
<dbReference type="InterPro" id="IPR001242">
    <property type="entry name" value="Condensation_dom"/>
</dbReference>
<comment type="similarity">
    <text evidence="6">Belongs to the NRP synthetase family.</text>
</comment>
<evidence type="ECO:0000256" key="6">
    <source>
        <dbReference type="ARBA" id="ARBA00029454"/>
    </source>
</evidence>
<keyword evidence="2" id="KW-0597">Phosphoprotein</keyword>
<dbReference type="Proteomes" id="UP000191342">
    <property type="component" value="Unassembled WGS sequence"/>
</dbReference>
<dbReference type="InterPro" id="IPR006162">
    <property type="entry name" value="Ppantetheine_attach_site"/>
</dbReference>
<protein>
    <recommendedName>
        <fullName evidence="7">Carrier domain-containing protein</fullName>
    </recommendedName>
</protein>
<feature type="domain" description="Carrier" evidence="7">
    <location>
        <begin position="1980"/>
        <end position="2056"/>
    </location>
</feature>
<dbReference type="InterPro" id="IPR009081">
    <property type="entry name" value="PP-bd_ACP"/>
</dbReference>
<dbReference type="Gene3D" id="3.30.559.30">
    <property type="entry name" value="Nonribosomal peptide synthetase, condensation domain"/>
    <property type="match status" value="3"/>
</dbReference>
<reference evidence="9" key="1">
    <citation type="journal article" date="2017" name="Nat. Microbiol.">
        <title>Global analysis of biosynthetic gene clusters reveals vast potential of secondary metabolite production in Penicillium species.</title>
        <authorList>
            <person name="Nielsen J.C."/>
            <person name="Grijseels S."/>
            <person name="Prigent S."/>
            <person name="Ji B."/>
            <person name="Dainat J."/>
            <person name="Nielsen K.F."/>
            <person name="Frisvad J.C."/>
            <person name="Workman M."/>
            <person name="Nielsen J."/>
        </authorList>
    </citation>
    <scope>NUCLEOTIDE SEQUENCE [LARGE SCALE GENOMIC DNA]</scope>
    <source>
        <strain evidence="9">IBT 14082</strain>
    </source>
</reference>
<dbReference type="PROSITE" id="PS50075">
    <property type="entry name" value="CARRIER"/>
    <property type="match status" value="2"/>
</dbReference>
<dbReference type="PROSITE" id="PS00012">
    <property type="entry name" value="PHOSPHOPANTETHEINE"/>
    <property type="match status" value="1"/>
</dbReference>
<dbReference type="EMBL" id="MLQL01000028">
    <property type="protein sequence ID" value="OQE16304.1"/>
    <property type="molecule type" value="Genomic_DNA"/>
</dbReference>
<keyword evidence="3" id="KW-0436">Ligase</keyword>
<dbReference type="STRING" id="254877.A0A1V6SRI4"/>
<evidence type="ECO:0000256" key="5">
    <source>
        <dbReference type="ARBA" id="ARBA00023026"/>
    </source>
</evidence>
<dbReference type="InterPro" id="IPR036736">
    <property type="entry name" value="ACP-like_sf"/>
</dbReference>
<evidence type="ECO:0000256" key="3">
    <source>
        <dbReference type="ARBA" id="ARBA00022598"/>
    </source>
</evidence>
<gene>
    <name evidence="8" type="ORF">PENFLA_c028G04421</name>
</gene>
<dbReference type="GO" id="GO:0043041">
    <property type="term" value="P:amino acid activation for nonribosomal peptide biosynthetic process"/>
    <property type="evidence" value="ECO:0007669"/>
    <property type="project" value="TreeGrafter"/>
</dbReference>
<feature type="domain" description="Carrier" evidence="7">
    <location>
        <begin position="948"/>
        <end position="1027"/>
    </location>
</feature>
<dbReference type="Gene3D" id="3.40.50.12780">
    <property type="entry name" value="N-terminal domain of ligase-like"/>
    <property type="match status" value="2"/>
</dbReference>
<dbReference type="InterPro" id="IPR042099">
    <property type="entry name" value="ANL_N_sf"/>
</dbReference>
<dbReference type="Gene3D" id="3.30.559.10">
    <property type="entry name" value="Chloramphenicol acetyltransferase-like domain"/>
    <property type="match status" value="3"/>
</dbReference>
<dbReference type="Pfam" id="PF00668">
    <property type="entry name" value="Condensation"/>
    <property type="match status" value="3"/>
</dbReference>
<dbReference type="InterPro" id="IPR020845">
    <property type="entry name" value="AMP-binding_CS"/>
</dbReference>
<dbReference type="GO" id="GO:0016874">
    <property type="term" value="F:ligase activity"/>
    <property type="evidence" value="ECO:0007669"/>
    <property type="project" value="UniProtKB-KW"/>
</dbReference>
<keyword evidence="1" id="KW-0596">Phosphopantetheine</keyword>
<accession>A0A1V6SRI4</accession>
<dbReference type="FunFam" id="3.40.50.12780:FF:000012">
    <property type="entry name" value="Non-ribosomal peptide synthetase"/>
    <property type="match status" value="1"/>
</dbReference>
<dbReference type="NCBIfam" id="TIGR01733">
    <property type="entry name" value="AA-adenyl-dom"/>
    <property type="match status" value="1"/>
</dbReference>
<dbReference type="PROSITE" id="PS00455">
    <property type="entry name" value="AMP_BINDING"/>
    <property type="match status" value="1"/>
</dbReference>
<dbReference type="SUPFAM" id="SSF52777">
    <property type="entry name" value="CoA-dependent acyltransferases"/>
    <property type="match status" value="6"/>
</dbReference>
<evidence type="ECO:0000313" key="9">
    <source>
        <dbReference type="Proteomes" id="UP000191342"/>
    </source>
</evidence>
<keyword evidence="5" id="KW-0843">Virulence</keyword>
<dbReference type="Gene3D" id="1.10.1200.10">
    <property type="entry name" value="ACP-like"/>
    <property type="match status" value="2"/>
</dbReference>
<evidence type="ECO:0000256" key="2">
    <source>
        <dbReference type="ARBA" id="ARBA00022553"/>
    </source>
</evidence>
<evidence type="ECO:0000313" key="8">
    <source>
        <dbReference type="EMBL" id="OQE16304.1"/>
    </source>
</evidence>
<dbReference type="CDD" id="cd05918">
    <property type="entry name" value="A_NRPS_SidN3_like"/>
    <property type="match status" value="2"/>
</dbReference>
<dbReference type="InterPro" id="IPR023213">
    <property type="entry name" value="CAT-like_dom_sf"/>
</dbReference>
<dbReference type="PANTHER" id="PTHR45527">
    <property type="entry name" value="NONRIBOSOMAL PEPTIDE SYNTHETASE"/>
    <property type="match status" value="1"/>
</dbReference>
<dbReference type="FunFam" id="3.30.300.30:FF:000015">
    <property type="entry name" value="Nonribosomal peptide synthase SidD"/>
    <property type="match status" value="2"/>
</dbReference>
<keyword evidence="4" id="KW-0677">Repeat</keyword>
<organism evidence="8 9">
    <name type="scientific">Penicillium flavigenum</name>
    <dbReference type="NCBI Taxonomy" id="254877"/>
    <lineage>
        <taxon>Eukaryota</taxon>
        <taxon>Fungi</taxon>
        <taxon>Dikarya</taxon>
        <taxon>Ascomycota</taxon>
        <taxon>Pezizomycotina</taxon>
        <taxon>Eurotiomycetes</taxon>
        <taxon>Eurotiomycetidae</taxon>
        <taxon>Eurotiales</taxon>
        <taxon>Aspergillaceae</taxon>
        <taxon>Penicillium</taxon>
    </lineage>
</organism>
<dbReference type="GO" id="GO:0031177">
    <property type="term" value="F:phosphopantetheine binding"/>
    <property type="evidence" value="ECO:0007669"/>
    <property type="project" value="TreeGrafter"/>
</dbReference>
<dbReference type="PANTHER" id="PTHR45527:SF1">
    <property type="entry name" value="FATTY ACID SYNTHASE"/>
    <property type="match status" value="1"/>
</dbReference>
<keyword evidence="9" id="KW-1185">Reference proteome</keyword>
<proteinExistence type="inferred from homology"/>
<dbReference type="InterPro" id="IPR010071">
    <property type="entry name" value="AA_adenyl_dom"/>
</dbReference>
<comment type="caution">
    <text evidence="8">The sequence shown here is derived from an EMBL/GenBank/DDBJ whole genome shotgun (WGS) entry which is preliminary data.</text>
</comment>
<evidence type="ECO:0000256" key="4">
    <source>
        <dbReference type="ARBA" id="ARBA00022737"/>
    </source>
</evidence>
<dbReference type="CDD" id="cd19542">
    <property type="entry name" value="CT_NRPS-like"/>
    <property type="match status" value="1"/>
</dbReference>
<dbReference type="GO" id="GO:0005737">
    <property type="term" value="C:cytoplasm"/>
    <property type="evidence" value="ECO:0007669"/>
    <property type="project" value="TreeGrafter"/>
</dbReference>
<dbReference type="Pfam" id="PF00501">
    <property type="entry name" value="AMP-binding"/>
    <property type="match status" value="2"/>
</dbReference>
<sequence>MALQQQLVPGFYSPPAIVSEKFQQVFPRVDARPVPTRRPKTPDAEVELFELTPIQQEIISALGFQAAWTSFTFEIPDQMAFSIDRLRMTWQAVAAHHPLLRTVIVPSEDGIDPYRQRVVYQVLPMVLGAWEPISTSVPCLVYDEASVNRPTLTLHYHRALIDAKSLLLIWNDFELFFHGFPFPSRIPFSTYAKAIVIRDSQKASTFWNGYLQGYSGNRLFQRPIIGQKNAETSVYGDVSLLSQAKEFAHEHQVSVKVVLLAGWAVTFSRHLQSDDVAFYTNLRDCSFDTEYIVGPMDVTAPFRIQLLENESTLEALYRLESEKRTVSQYSYVGGSAIREYSQSQASLTSMFTVRESEIPMNKVEALDVTTETTLNFATGQLSLVHDSSYSSARAKIILQHFWEVLQQIISSPYNRFKSLSLTSEQEKSSLLSFRSSRGNVSPQMVHNLIEKQARDNGDAPALQFQLSEFMNFAQLNAAANRVAHRLTGLMSTGTIVPVHMDVSVQFVIVLLAILKAGGAYVILDPFQPSSRKAYILNDVKAPFYMTDGGPIEGIRDVPAYSITDLMHGSTPDAEIDLGLSLDPEQPAYIIYTSGSTGVPKGVVLSHRAASTGILCAPDIPNNRSLLFYNPIFSAAQRTILSTLAKGGCLCLASRSTLQGSLMRFINDMKVNTLGITSSTIALLEPEKIPTLQRINLTGESLDHSVVARWASHVELKNNYGLSECTQLTWGRRMFSGEKLSSQNVGQPLDTTSAYILDPDTSNLTPFLVPGELCLEGPQIASGYLNRKEETDKAFVDSPFTPGRKLYRTGDMAVRLEDGTIEIVGRIDFQTKINGQRVEPGEISALLRQQSSVRAAVVVAATVEQEKALVACISPSDTLLSWPQVVSSLRTATLASLPSYMTPAYWMPFDDLPVNSNGKTDVLQLRNQIQAMKRSDLIGASMDTEEVQRELSNVEKVLQLAWAKVLSLPSEVITINQSFLALGGDSLKALLVISELLAHNYVAELGDILRADSLATAASSLTYQENASANQDSPTPFSLIPGETDVDRTTFEDAYPATPFQEGIISAHNSAGGYVYHRVFDIEGYDVSRLQQALQMVINNNAIYRTGFVAHGTGFLQMVHRQFELPWDIVNDTASIDSYVSQVRKQEMDIAQPLVRAAILNGHILVVIMHHVLFDFWSSKFLVQDAAAIYNNQTVAPRLSFNMFVRHYQQRVDEKAASEFWSDYFQNTSATRLTTEAMPFNTVSRMFHQSLREFSASAGVTPGALMYAVWSIILWKHTGNSHVTFAVTLSGRDAPIVGAQNLNGPTMTTVPVRIQLEPTMSLVEVVALVQNELWNVARFSQFGLRRALKASGQDPSLFDSMVNFLVKSDTSQDATALKPYGERPIWNTGFNSLEVEEVAGGEFELRLSGYLEPIRTKFIMEEVALLLETMVSNGEKPLKDVDIIPTSEALFLQQMSTLPTTTDAKFLHKRFEAIASEAGDRVAIEFEKTDPVSYRELNSRANQWARYLVQEGIGADSLVPVCLPKSVEMITIILAILKAGGGFVPLDPDNPPERNNFIVKDVSATIVLTEESLREIFDEADSGVKVVDIYNTNVLDYADSNLDTADLEPHHLAYAIYTSGSTGLPKGVLVPHKSIAAGIESISTAESWQPEWRVLQFSNYVFDVSVGDIFCTLSAGATLCMASMESLLSDMAQVIISMGVNRLFLTPTVARLVHPTEVPGVEGIYLAGEPVTPDLVETWTPHCVVMNCYGPTEASILAAAGYIERGGNARVIGHPLENCAAMILELDSLKLAPYGAVGELCLSGPQLARGYLNRLEATEQAFVMRGADRIYRTGDLSRWLRNKRIECFGRKDSQVKINGHRIELGEIESAILKTNEVQHAIVSVVEIQKKMQLAAFCVVHSGNPNGILAAEECLETLTTVSISLTSLPPYMVPTIWIPVGTLPLLPSGKTNRKKLLEWVNSMDSDELQQYSNAGAQAEFVAPVTTEEILLQGLWAGLFHKDPSDISATSPFFAHGGDSISAMNLVSKCKGAGYVLAVSDVLAFPLLHEMARRMRPVKKGSTKVERVSFVASNETYTTLAAAGVQQADIETIYQAPPGVEDFLVRGAKAEQFWQCQTVRPLPDVIDFDRWIETTTELTARNEILRSMWLEVDGTWLQVVLSKPVLDLQVIPCESEDDKQEKINQTWDGAFEIGMPFIRYRLFVLPNGERDLLLKIHHAMYDGTLLRIFDDEFKALYKKQPVPETVSFRDYVDYMASTDSEKSLVFWKDLLQDNLPPFPEAKHPIASALKITSTDRKVDSFAAHCGITVPIVFQTAFSLLLCRLSGRTDVTYDNLITGRNVDMEEAQTIAGTCANFLPCRSVFNEETTIRELLKDTQSLFWTSTENGNVSLNDIYGSMNQDRDTSASRALFLFQPFDQAPPTANVVEKHMRWMVMALSKVRMPIDYALHLEVSKTPVGYTLKFKYDPGLYSDDRFAGLMEAFLDILEKMMSHSRSRVMTIV</sequence>
<dbReference type="CDD" id="cd19545">
    <property type="entry name" value="FUM14_C_NRPS-like"/>
    <property type="match status" value="1"/>
</dbReference>
<name>A0A1V6SRI4_9EURO</name>
<evidence type="ECO:0000259" key="7">
    <source>
        <dbReference type="PROSITE" id="PS50075"/>
    </source>
</evidence>
<dbReference type="GO" id="GO:0044550">
    <property type="term" value="P:secondary metabolite biosynthetic process"/>
    <property type="evidence" value="ECO:0007669"/>
    <property type="project" value="TreeGrafter"/>
</dbReference>
<dbReference type="Gene3D" id="3.30.300.30">
    <property type="match status" value="2"/>
</dbReference>
<dbReference type="InterPro" id="IPR045851">
    <property type="entry name" value="AMP-bd_C_sf"/>
</dbReference>
<dbReference type="OrthoDB" id="416786at2759"/>
<evidence type="ECO:0000256" key="1">
    <source>
        <dbReference type="ARBA" id="ARBA00022450"/>
    </source>
</evidence>
<dbReference type="SUPFAM" id="SSF56801">
    <property type="entry name" value="Acetyl-CoA synthetase-like"/>
    <property type="match status" value="2"/>
</dbReference>
<dbReference type="SUPFAM" id="SSF47336">
    <property type="entry name" value="ACP-like"/>
    <property type="match status" value="2"/>
</dbReference>
<dbReference type="Pfam" id="PF00550">
    <property type="entry name" value="PP-binding"/>
    <property type="match status" value="2"/>
</dbReference>